<dbReference type="PANTHER" id="PTHR24321:SF8">
    <property type="entry name" value="ESTRADIOL 17-BETA-DEHYDROGENASE 8-RELATED"/>
    <property type="match status" value="1"/>
</dbReference>
<reference evidence="3 4" key="1">
    <citation type="submission" date="2015-09" db="EMBL/GenBank/DDBJ databases">
        <title>A metagenomics-based metabolic model of nitrate-dependent anaerobic oxidation of methane by Methanoperedens-like archaea.</title>
        <authorList>
            <person name="Arshad A."/>
            <person name="Speth D.R."/>
            <person name="De Graaf R.M."/>
            <person name="Op Den Camp H.J."/>
            <person name="Jetten M.S."/>
            <person name="Welte C.U."/>
        </authorList>
    </citation>
    <scope>NUCLEOTIDE SEQUENCE [LARGE SCALE GENOMIC DNA]</scope>
</reference>
<dbReference type="NCBIfam" id="NF005559">
    <property type="entry name" value="PRK07231.1"/>
    <property type="match status" value="1"/>
</dbReference>
<dbReference type="InterPro" id="IPR020904">
    <property type="entry name" value="Sc_DH/Rdtase_CS"/>
</dbReference>
<accession>A0A0P8ADH6</accession>
<evidence type="ECO:0000256" key="2">
    <source>
        <dbReference type="ARBA" id="ARBA00023002"/>
    </source>
</evidence>
<comment type="caution">
    <text evidence="3">The sequence shown here is derived from an EMBL/GenBank/DDBJ whole genome shotgun (WGS) entry which is preliminary data.</text>
</comment>
<dbReference type="PROSITE" id="PS00061">
    <property type="entry name" value="ADH_SHORT"/>
    <property type="match status" value="1"/>
</dbReference>
<dbReference type="CDD" id="cd05233">
    <property type="entry name" value="SDR_c"/>
    <property type="match status" value="1"/>
</dbReference>
<dbReference type="Proteomes" id="UP000050360">
    <property type="component" value="Unassembled WGS sequence"/>
</dbReference>
<dbReference type="AlphaFoldDB" id="A0A0P8ADH6"/>
<dbReference type="InterPro" id="IPR002347">
    <property type="entry name" value="SDR_fam"/>
</dbReference>
<dbReference type="InterPro" id="IPR036291">
    <property type="entry name" value="NAD(P)-bd_dom_sf"/>
</dbReference>
<organism evidence="3 4">
    <name type="scientific">Candidatus Methanoperedens nitratireducens</name>
    <dbReference type="NCBI Taxonomy" id="1392998"/>
    <lineage>
        <taxon>Archaea</taxon>
        <taxon>Methanobacteriati</taxon>
        <taxon>Methanobacteriota</taxon>
        <taxon>Stenosarchaea group</taxon>
        <taxon>Methanomicrobia</taxon>
        <taxon>Methanosarcinales</taxon>
        <taxon>ANME-2 cluster</taxon>
        <taxon>Candidatus Methanoperedentaceae</taxon>
        <taxon>Candidatus Methanoperedens</taxon>
    </lineage>
</organism>
<proteinExistence type="inferred from homology"/>
<dbReference type="SUPFAM" id="SSF51735">
    <property type="entry name" value="NAD(P)-binding Rossmann-fold domains"/>
    <property type="match status" value="1"/>
</dbReference>
<gene>
    <name evidence="3" type="primary">linC_1</name>
    <name evidence="3" type="ORF">MPEBLZ_00507</name>
</gene>
<dbReference type="Gene3D" id="3.40.50.720">
    <property type="entry name" value="NAD(P)-binding Rossmann-like Domain"/>
    <property type="match status" value="1"/>
</dbReference>
<comment type="similarity">
    <text evidence="1">Belongs to the short-chain dehydrogenases/reductases (SDR) family.</text>
</comment>
<dbReference type="NCBIfam" id="NF004818">
    <property type="entry name" value="PRK06172.1"/>
    <property type="match status" value="1"/>
</dbReference>
<dbReference type="FunFam" id="3.40.50.720:FF:000084">
    <property type="entry name" value="Short-chain dehydrogenase reductase"/>
    <property type="match status" value="1"/>
</dbReference>
<dbReference type="PRINTS" id="PR00081">
    <property type="entry name" value="GDHRDH"/>
</dbReference>
<dbReference type="PRINTS" id="PR00080">
    <property type="entry name" value="SDRFAMILY"/>
</dbReference>
<dbReference type="EMBL" id="LKCM01000045">
    <property type="protein sequence ID" value="KPQ44902.1"/>
    <property type="molecule type" value="Genomic_DNA"/>
</dbReference>
<protein>
    <submittedName>
        <fullName evidence="3">2,5-dichloro-2,5-cyclohexadiene-1,4-diol dehydrogenase</fullName>
    </submittedName>
</protein>
<dbReference type="PANTHER" id="PTHR24321">
    <property type="entry name" value="DEHYDROGENASES, SHORT CHAIN"/>
    <property type="match status" value="1"/>
</dbReference>
<evidence type="ECO:0000313" key="3">
    <source>
        <dbReference type="EMBL" id="KPQ44902.1"/>
    </source>
</evidence>
<evidence type="ECO:0000256" key="1">
    <source>
        <dbReference type="ARBA" id="ARBA00006484"/>
    </source>
</evidence>
<dbReference type="Pfam" id="PF13561">
    <property type="entry name" value="adh_short_C2"/>
    <property type="match status" value="1"/>
</dbReference>
<keyword evidence="2" id="KW-0560">Oxidoreductase</keyword>
<evidence type="ECO:0000313" key="4">
    <source>
        <dbReference type="Proteomes" id="UP000050360"/>
    </source>
</evidence>
<name>A0A0P8ADH6_9EURY</name>
<dbReference type="GO" id="GO:0016491">
    <property type="term" value="F:oxidoreductase activity"/>
    <property type="evidence" value="ECO:0007669"/>
    <property type="project" value="UniProtKB-KW"/>
</dbReference>
<sequence>MAGSLEGKVALVTGGGSGIGRASALAFAREGAKVVVADVQVKGGEETARMIKDTGHEAVFVKADVSKASDVEKLISTAVRTYNRLDCAHNNAGIEGASASTADCTEENWDRVIDINLKGVWLCMKYEIPQMLRQKGGAIVNTSSVAGLVGFRDMPAYCASKGGIIQLTRTAALEYAARGIRVNAVCPGVIRTPMVERVTGGKQEFEAQFIGLEPAGRLGTPEEVAEAVVWLCSDAASFVMGHPMVVDGGLVSQ</sequence>